<dbReference type="Pfam" id="PF00294">
    <property type="entry name" value="PfkB"/>
    <property type="match status" value="1"/>
</dbReference>
<dbReference type="InterPro" id="IPR011611">
    <property type="entry name" value="PfkB_dom"/>
</dbReference>
<organism evidence="2">
    <name type="scientific">uncultured Rubrobacteraceae bacterium</name>
    <dbReference type="NCBI Taxonomy" id="349277"/>
    <lineage>
        <taxon>Bacteria</taxon>
        <taxon>Bacillati</taxon>
        <taxon>Actinomycetota</taxon>
        <taxon>Rubrobacteria</taxon>
        <taxon>Rubrobacterales</taxon>
        <taxon>Rubrobacteraceae</taxon>
        <taxon>environmental samples</taxon>
    </lineage>
</organism>
<dbReference type="AlphaFoldDB" id="A0A6J4NXK8"/>
<protein>
    <recommendedName>
        <fullName evidence="1">Carbohydrate kinase PfkB domain-containing protein</fullName>
    </recommendedName>
</protein>
<reference evidence="2" key="1">
    <citation type="submission" date="2020-02" db="EMBL/GenBank/DDBJ databases">
        <authorList>
            <person name="Meier V. D."/>
        </authorList>
    </citation>
    <scope>NUCLEOTIDE SEQUENCE</scope>
    <source>
        <strain evidence="2">AVDCRST_MAG55</strain>
    </source>
</reference>
<dbReference type="EMBL" id="CADCUZ010000022">
    <property type="protein sequence ID" value="CAA9398357.1"/>
    <property type="molecule type" value="Genomic_DNA"/>
</dbReference>
<accession>A0A6J4NXK8</accession>
<feature type="domain" description="Carbohydrate kinase PfkB" evidence="1">
    <location>
        <begin position="1"/>
        <end position="104"/>
    </location>
</feature>
<proteinExistence type="predicted"/>
<name>A0A6J4NXK8_9ACTN</name>
<evidence type="ECO:0000259" key="1">
    <source>
        <dbReference type="Pfam" id="PF00294"/>
    </source>
</evidence>
<gene>
    <name evidence="2" type="ORF">AVDCRST_MAG55-504</name>
</gene>
<sequence length="125" mass="12825">MADVVVAGHFCVDLSRRCPQLTGGFSYNPSLLVEISPVTVSTGGCAPNTGGTLHRLGSRVRLVGRVGDDPFGGIVRRMLAADGLDGSIRTAPGDSTSYSIILSTPAEIGCSSTSTEQTAPSAKKT</sequence>
<dbReference type="Gene3D" id="3.40.1190.20">
    <property type="match status" value="1"/>
</dbReference>
<dbReference type="InterPro" id="IPR029056">
    <property type="entry name" value="Ribokinase-like"/>
</dbReference>
<evidence type="ECO:0000313" key="2">
    <source>
        <dbReference type="EMBL" id="CAA9398357.1"/>
    </source>
</evidence>
<dbReference type="SUPFAM" id="SSF53613">
    <property type="entry name" value="Ribokinase-like"/>
    <property type="match status" value="1"/>
</dbReference>